<dbReference type="PANTHER" id="PTHR31649">
    <property type="entry name" value="AGAP009604-PA"/>
    <property type="match status" value="1"/>
</dbReference>
<dbReference type="OrthoDB" id="1925699at2759"/>
<accession>A0A9J6BH93</accession>
<evidence type="ECO:0000313" key="1">
    <source>
        <dbReference type="EMBL" id="KAG5669181.1"/>
    </source>
</evidence>
<keyword evidence="2" id="KW-1185">Reference proteome</keyword>
<comment type="caution">
    <text evidence="1">The sequence shown here is derived from an EMBL/GenBank/DDBJ whole genome shotgun (WGS) entry which is preliminary data.</text>
</comment>
<protein>
    <submittedName>
        <fullName evidence="1">Uncharacterized protein</fullName>
    </submittedName>
</protein>
<dbReference type="InterPro" id="IPR006616">
    <property type="entry name" value="DM9_repeat"/>
</dbReference>
<reference evidence="1" key="1">
    <citation type="submission" date="2021-03" db="EMBL/GenBank/DDBJ databases">
        <title>Chromosome level genome of the anhydrobiotic midge Polypedilum vanderplanki.</title>
        <authorList>
            <person name="Yoshida Y."/>
            <person name="Kikawada T."/>
            <person name="Gusev O."/>
        </authorList>
    </citation>
    <scope>NUCLEOTIDE SEQUENCE</scope>
    <source>
        <strain evidence="1">NIAS01</strain>
        <tissue evidence="1">Whole body or cell culture</tissue>
    </source>
</reference>
<gene>
    <name evidence="1" type="ORF">PVAND_017075</name>
</gene>
<dbReference type="EMBL" id="JADBJN010000004">
    <property type="protein sequence ID" value="KAG5669181.1"/>
    <property type="molecule type" value="Genomic_DNA"/>
</dbReference>
<organism evidence="1 2">
    <name type="scientific">Polypedilum vanderplanki</name>
    <name type="common">Sleeping chironomid midge</name>
    <dbReference type="NCBI Taxonomy" id="319348"/>
    <lineage>
        <taxon>Eukaryota</taxon>
        <taxon>Metazoa</taxon>
        <taxon>Ecdysozoa</taxon>
        <taxon>Arthropoda</taxon>
        <taxon>Hexapoda</taxon>
        <taxon>Insecta</taxon>
        <taxon>Pterygota</taxon>
        <taxon>Neoptera</taxon>
        <taxon>Endopterygota</taxon>
        <taxon>Diptera</taxon>
        <taxon>Nematocera</taxon>
        <taxon>Chironomoidea</taxon>
        <taxon>Chironomidae</taxon>
        <taxon>Chironominae</taxon>
        <taxon>Polypedilum</taxon>
        <taxon>Polypedilum</taxon>
    </lineage>
</organism>
<name>A0A9J6BH93_POLVA</name>
<dbReference type="Proteomes" id="UP001107558">
    <property type="component" value="Chromosome 4"/>
</dbReference>
<dbReference type="PANTHER" id="PTHR31649:SF1">
    <property type="entry name" value="FARNESOIC ACID O-METHYL TRANSFERASE DOMAIN-CONTAINING PROTEIN"/>
    <property type="match status" value="1"/>
</dbReference>
<proteinExistence type="predicted"/>
<sequence>MDGCTWVPYNRSLSDSQLVIAATDSDGGAICVARGHYGGELIPGKGLVRHGKCHVSYDGKEHVLTSFEVLMNTGGFSWVSSGSGHIPHNAVIGGRANDGQTLYVGRAQHLHLTIPGKVHPSHKCLYLPCDWKEHSKTTYEVLIRNAPSGWIPPPTMPIMPQPPTNPSFPGSSSVSWVPYSVGRPWPHNAVPAGCYRESGNRKTQYIARKRHSNSIVIGYAYANGQFYSGWHGKELCSNDYEVLVQNTTVFPHEGF</sequence>
<evidence type="ECO:0000313" key="2">
    <source>
        <dbReference type="Proteomes" id="UP001107558"/>
    </source>
</evidence>
<dbReference type="SMART" id="SM00696">
    <property type="entry name" value="DM9"/>
    <property type="match status" value="3"/>
</dbReference>
<dbReference type="Pfam" id="PF11901">
    <property type="entry name" value="DM9"/>
    <property type="match status" value="1"/>
</dbReference>
<dbReference type="AlphaFoldDB" id="A0A9J6BH93"/>